<dbReference type="EMBL" id="LJJB01000007">
    <property type="protein sequence ID" value="KQL48804.1"/>
    <property type="molecule type" value="Genomic_DNA"/>
</dbReference>
<proteinExistence type="predicted"/>
<evidence type="ECO:0000313" key="3">
    <source>
        <dbReference type="Proteomes" id="UP000051063"/>
    </source>
</evidence>
<keyword evidence="3" id="KW-1185">Reference proteome</keyword>
<evidence type="ECO:0000256" key="1">
    <source>
        <dbReference type="SAM" id="Phobius"/>
    </source>
</evidence>
<dbReference type="Pfam" id="PF14209">
    <property type="entry name" value="DUF4321"/>
    <property type="match status" value="1"/>
</dbReference>
<accession>A0ABR5NB87</accession>
<keyword evidence="1" id="KW-0472">Membrane</keyword>
<dbReference type="InterPro" id="IPR025470">
    <property type="entry name" value="DUF4321"/>
</dbReference>
<evidence type="ECO:0000313" key="2">
    <source>
        <dbReference type="EMBL" id="KQL48804.1"/>
    </source>
</evidence>
<organism evidence="2 3">
    <name type="scientific">Brevibacillus choshinensis</name>
    <dbReference type="NCBI Taxonomy" id="54911"/>
    <lineage>
        <taxon>Bacteria</taxon>
        <taxon>Bacillati</taxon>
        <taxon>Bacillota</taxon>
        <taxon>Bacilli</taxon>
        <taxon>Bacillales</taxon>
        <taxon>Paenibacillaceae</taxon>
        <taxon>Brevibacillus</taxon>
    </lineage>
</organism>
<reference evidence="2 3" key="1">
    <citation type="submission" date="2015-09" db="EMBL/GenBank/DDBJ databases">
        <title>Genome sequencing project for genomic taxonomy and phylogenomics of Bacillus-like bacteria.</title>
        <authorList>
            <person name="Liu B."/>
            <person name="Wang J."/>
            <person name="Zhu Y."/>
            <person name="Liu G."/>
            <person name="Chen Q."/>
            <person name="Chen Z."/>
            <person name="Lan J."/>
            <person name="Che J."/>
            <person name="Ge C."/>
            <person name="Shi H."/>
            <person name="Pan Z."/>
            <person name="Liu X."/>
        </authorList>
    </citation>
    <scope>NUCLEOTIDE SEQUENCE [LARGE SCALE GENOMIC DNA]</scope>
    <source>
        <strain evidence="2 3">DSM 8552</strain>
    </source>
</reference>
<gene>
    <name evidence="2" type="ORF">AN963_03125</name>
</gene>
<protein>
    <recommendedName>
        <fullName evidence="4">DUF4321 domain-containing protein</fullName>
    </recommendedName>
</protein>
<keyword evidence="1" id="KW-0812">Transmembrane</keyword>
<feature type="transmembrane region" description="Helical" evidence="1">
    <location>
        <begin position="56"/>
        <end position="74"/>
    </location>
</feature>
<keyword evidence="1" id="KW-1133">Transmembrane helix</keyword>
<evidence type="ECO:0008006" key="4">
    <source>
        <dbReference type="Google" id="ProtNLM"/>
    </source>
</evidence>
<sequence length="79" mass="8782">MGKETLILLLLLVSGLLCGSIIGEILSPWVPFLTKSKVITWSPSADLEILKYDLNFQVKLNLASVGGLALAFWIHRRMK</sequence>
<name>A0ABR5NB87_BRECH</name>
<dbReference type="RefSeq" id="WP_055743098.1">
    <property type="nucleotide sequence ID" value="NZ_LJJB01000007.1"/>
</dbReference>
<comment type="caution">
    <text evidence="2">The sequence shown here is derived from an EMBL/GenBank/DDBJ whole genome shotgun (WGS) entry which is preliminary data.</text>
</comment>
<dbReference type="Proteomes" id="UP000051063">
    <property type="component" value="Unassembled WGS sequence"/>
</dbReference>